<dbReference type="PROSITE" id="PS00742">
    <property type="entry name" value="PEP_ENZYMES_2"/>
    <property type="match status" value="1"/>
</dbReference>
<comment type="subcellular location">
    <subcellularLocation>
        <location evidence="9">Cytoplasm</location>
    </subcellularLocation>
</comment>
<keyword evidence="6 9" id="KW-0418">Kinase</keyword>
<dbReference type="InterPro" id="IPR036618">
    <property type="entry name" value="PtsI_HPr-bd_sf"/>
</dbReference>
<evidence type="ECO:0000256" key="6">
    <source>
        <dbReference type="ARBA" id="ARBA00022777"/>
    </source>
</evidence>
<comment type="cofactor">
    <cofactor evidence="1 9">
        <name>Mg(2+)</name>
        <dbReference type="ChEBI" id="CHEBI:18420"/>
    </cofactor>
</comment>
<keyword evidence="9" id="KW-0963">Cytoplasm</keyword>
<dbReference type="InterPro" id="IPR008279">
    <property type="entry name" value="PEP-util_enz_mobile_dom"/>
</dbReference>
<dbReference type="SUPFAM" id="SSF52009">
    <property type="entry name" value="Phosphohistidine domain"/>
    <property type="match status" value="1"/>
</dbReference>
<accession>A0ABW0ZGN3</accession>
<dbReference type="EMBL" id="JBHSNS010000001">
    <property type="protein sequence ID" value="MFC5728253.1"/>
    <property type="molecule type" value="Genomic_DNA"/>
</dbReference>
<dbReference type="Proteomes" id="UP001596072">
    <property type="component" value="Unassembled WGS sequence"/>
</dbReference>
<dbReference type="Gene3D" id="1.10.274.10">
    <property type="entry name" value="PtsI, HPr-binding domain"/>
    <property type="match status" value="1"/>
</dbReference>
<dbReference type="PROSITE" id="PS00370">
    <property type="entry name" value="PEP_ENZYMES_PHOS_SITE"/>
    <property type="match status" value="1"/>
</dbReference>
<evidence type="ECO:0000256" key="3">
    <source>
        <dbReference type="ARBA" id="ARBA00016544"/>
    </source>
</evidence>
<comment type="similarity">
    <text evidence="2 9">Belongs to the PEP-utilizing enzyme family.</text>
</comment>
<dbReference type="InterPro" id="IPR018274">
    <property type="entry name" value="PEP_util_AS"/>
</dbReference>
<gene>
    <name evidence="13" type="ORF">ACFPQB_04945</name>
</gene>
<keyword evidence="9" id="KW-0762">Sugar transport</keyword>
<dbReference type="InterPro" id="IPR024692">
    <property type="entry name" value="PTS_EI"/>
</dbReference>
<dbReference type="PANTHER" id="PTHR46244:SF3">
    <property type="entry name" value="PHOSPHOENOLPYRUVATE-PROTEIN PHOSPHOTRANSFERASE"/>
    <property type="match status" value="1"/>
</dbReference>
<evidence type="ECO:0000259" key="10">
    <source>
        <dbReference type="Pfam" id="PF00391"/>
    </source>
</evidence>
<reference evidence="14" key="1">
    <citation type="journal article" date="2019" name="Int. J. Syst. Evol. Microbiol.">
        <title>The Global Catalogue of Microorganisms (GCM) 10K type strain sequencing project: providing services to taxonomists for standard genome sequencing and annotation.</title>
        <authorList>
            <consortium name="The Broad Institute Genomics Platform"/>
            <consortium name="The Broad Institute Genome Sequencing Center for Infectious Disease"/>
            <person name="Wu L."/>
            <person name="Ma J."/>
        </authorList>
    </citation>
    <scope>NUCLEOTIDE SEQUENCE [LARGE SCALE GENOMIC DNA]</scope>
    <source>
        <strain evidence="14">YIM 94188</strain>
    </source>
</reference>
<evidence type="ECO:0000259" key="11">
    <source>
        <dbReference type="Pfam" id="PF02896"/>
    </source>
</evidence>
<keyword evidence="4 9" id="KW-0808">Transferase</keyword>
<evidence type="ECO:0000256" key="8">
    <source>
        <dbReference type="ARBA" id="ARBA00033235"/>
    </source>
</evidence>
<dbReference type="InterPro" id="IPR000121">
    <property type="entry name" value="PEP_util_C"/>
</dbReference>
<dbReference type="Pfam" id="PF02896">
    <property type="entry name" value="PEP-utilizers_C"/>
    <property type="match status" value="1"/>
</dbReference>
<evidence type="ECO:0000313" key="14">
    <source>
        <dbReference type="Proteomes" id="UP001596072"/>
    </source>
</evidence>
<feature type="domain" description="PEP-utilising enzyme mobile" evidence="10">
    <location>
        <begin position="155"/>
        <end position="224"/>
    </location>
</feature>
<dbReference type="InterPro" id="IPR023151">
    <property type="entry name" value="PEP_util_CS"/>
</dbReference>
<dbReference type="InterPro" id="IPR008731">
    <property type="entry name" value="PTS_EIN"/>
</dbReference>
<evidence type="ECO:0000256" key="2">
    <source>
        <dbReference type="ARBA" id="ARBA00007837"/>
    </source>
</evidence>
<dbReference type="Gene3D" id="3.50.30.10">
    <property type="entry name" value="Phosphohistidine domain"/>
    <property type="match status" value="1"/>
</dbReference>
<name>A0ABW0ZGN3_9ACTN</name>
<dbReference type="PANTHER" id="PTHR46244">
    <property type="entry name" value="PHOSPHOENOLPYRUVATE-PROTEIN PHOSPHOTRANSFERASE"/>
    <property type="match status" value="1"/>
</dbReference>
<dbReference type="InterPro" id="IPR015813">
    <property type="entry name" value="Pyrv/PenolPyrv_kinase-like_dom"/>
</dbReference>
<keyword evidence="14" id="KW-1185">Reference proteome</keyword>
<sequence>MVTTIHGTPVVSGVAFGPALLAVADVPEDAVRSYGDGGHADAEAALAAYDAAVDAVAEGFRQKAAAASGATAGVLTASAGLATDRGLRAAVRKNLRAGEPLLTAVDHAVEQFVTVFTGMGGLMAERVTDLRDIRSRVVAHLVGQPEPGVPVPAVPSVLVAVDLAPADTAGLDPALVVALVTERGGPTSHTAIIARQLGIPCVVGVAGAVAATTGAELLVDGGTGVIEVGPDPEAAAARVEADREERAALATWTGAGRTADGHPVKLLANVADAASATAAAAAPVAGVGLFRTELCFLDREAEPDVEEQAAIYADVLAPFAAEDRYVVVRTLDAGSDKPVAFATHPDEDNPALGVRGLRLSFTDPGLLERQLAAIAAAATRTGAETWVMAPMVATVDEARDFAAAVRAHGLRAGVMVEVPSAALLADRMLAEVDFLSIGTNDLTQYTMAADRMCTDLAHLTDAWQPAVLQLVAMTGQAGERVGKPVGVCGEAAADPLLACVLVGLGITSLSMASAAVRPVGARLAGVTLEQCREMANAALAAADPSAARDAARAVLADRP</sequence>
<dbReference type="Pfam" id="PF00391">
    <property type="entry name" value="PEP-utilizers"/>
    <property type="match status" value="1"/>
</dbReference>
<dbReference type="EC" id="2.7.3.9" evidence="9"/>
<dbReference type="InterPro" id="IPR050499">
    <property type="entry name" value="PEP-utilizing_PTS_enzyme"/>
</dbReference>
<organism evidence="13 14">
    <name type="scientific">Nocardioides vastitatis</name>
    <dbReference type="NCBI Taxonomy" id="2568655"/>
    <lineage>
        <taxon>Bacteria</taxon>
        <taxon>Bacillati</taxon>
        <taxon>Actinomycetota</taxon>
        <taxon>Actinomycetes</taxon>
        <taxon>Propionibacteriales</taxon>
        <taxon>Nocardioidaceae</taxon>
        <taxon>Nocardioides</taxon>
    </lineage>
</organism>
<evidence type="ECO:0000256" key="1">
    <source>
        <dbReference type="ARBA" id="ARBA00001946"/>
    </source>
</evidence>
<keyword evidence="9" id="KW-0813">Transport</keyword>
<protein>
    <recommendedName>
        <fullName evidence="3 9">Phosphoenolpyruvate-protein phosphotransferase</fullName>
        <ecNumber evidence="9">2.7.3.9</ecNumber>
    </recommendedName>
    <alternativeName>
        <fullName evidence="8 9">Phosphotransferase system, enzyme I</fullName>
    </alternativeName>
</protein>
<keyword evidence="7 9" id="KW-0460">Magnesium</keyword>
<dbReference type="Gene3D" id="3.20.20.60">
    <property type="entry name" value="Phosphoenolpyruvate-binding domains"/>
    <property type="match status" value="1"/>
</dbReference>
<proteinExistence type="inferred from homology"/>
<evidence type="ECO:0000259" key="12">
    <source>
        <dbReference type="Pfam" id="PF05524"/>
    </source>
</evidence>
<dbReference type="InterPro" id="IPR036637">
    <property type="entry name" value="Phosphohistidine_dom_sf"/>
</dbReference>
<evidence type="ECO:0000256" key="5">
    <source>
        <dbReference type="ARBA" id="ARBA00022723"/>
    </source>
</evidence>
<dbReference type="RefSeq" id="WP_378526950.1">
    <property type="nucleotide sequence ID" value="NZ_JBHSNS010000001.1"/>
</dbReference>
<dbReference type="PIRSF" id="PIRSF000732">
    <property type="entry name" value="PTS_enzyme_I"/>
    <property type="match status" value="1"/>
</dbReference>
<dbReference type="SUPFAM" id="SSF47831">
    <property type="entry name" value="Enzyme I of the PEP:sugar phosphotransferase system HPr-binding (sub)domain"/>
    <property type="match status" value="1"/>
</dbReference>
<dbReference type="Pfam" id="PF05524">
    <property type="entry name" value="PEP-utilisers_N"/>
    <property type="match status" value="1"/>
</dbReference>
<dbReference type="InterPro" id="IPR040442">
    <property type="entry name" value="Pyrv_kinase-like_dom_sf"/>
</dbReference>
<evidence type="ECO:0000256" key="4">
    <source>
        <dbReference type="ARBA" id="ARBA00022679"/>
    </source>
</evidence>
<evidence type="ECO:0000256" key="7">
    <source>
        <dbReference type="ARBA" id="ARBA00022842"/>
    </source>
</evidence>
<comment type="function">
    <text evidence="9">General (non sugar-specific) component of the phosphoenolpyruvate-dependent sugar phosphotransferase system (sugar PTS). This major carbohydrate active-transport system catalyzes the phosphorylation of incoming sugar substrates concomitantly with their translocation across the cell membrane. Enzyme I transfers the phosphoryl group from phosphoenolpyruvate (PEP) to the phosphoryl carrier protein (HPr).</text>
</comment>
<keyword evidence="5 9" id="KW-0479">Metal-binding</keyword>
<feature type="domain" description="Phosphotransferase system enzyme I N-terminal" evidence="12">
    <location>
        <begin position="6"/>
        <end position="126"/>
    </location>
</feature>
<comment type="caution">
    <text evidence="13">The sequence shown here is derived from an EMBL/GenBank/DDBJ whole genome shotgun (WGS) entry which is preliminary data.</text>
</comment>
<evidence type="ECO:0000313" key="13">
    <source>
        <dbReference type="EMBL" id="MFC5728253.1"/>
    </source>
</evidence>
<dbReference type="SUPFAM" id="SSF51621">
    <property type="entry name" value="Phosphoenolpyruvate/pyruvate domain"/>
    <property type="match status" value="1"/>
</dbReference>
<feature type="domain" description="PEP-utilising enzyme C-terminal" evidence="11">
    <location>
        <begin position="257"/>
        <end position="524"/>
    </location>
</feature>
<comment type="catalytic activity">
    <reaction evidence="9">
        <text>L-histidyl-[protein] + phosphoenolpyruvate = N(pros)-phospho-L-histidyl-[protein] + pyruvate</text>
        <dbReference type="Rhea" id="RHEA:23880"/>
        <dbReference type="Rhea" id="RHEA-COMP:9745"/>
        <dbReference type="Rhea" id="RHEA-COMP:9746"/>
        <dbReference type="ChEBI" id="CHEBI:15361"/>
        <dbReference type="ChEBI" id="CHEBI:29979"/>
        <dbReference type="ChEBI" id="CHEBI:58702"/>
        <dbReference type="ChEBI" id="CHEBI:64837"/>
        <dbReference type="EC" id="2.7.3.9"/>
    </reaction>
</comment>
<dbReference type="PRINTS" id="PR01736">
    <property type="entry name" value="PHPHTRNFRASE"/>
</dbReference>
<keyword evidence="9" id="KW-0598">Phosphotransferase system</keyword>
<evidence type="ECO:0000256" key="9">
    <source>
        <dbReference type="PIRNR" id="PIRNR000732"/>
    </source>
</evidence>